<evidence type="ECO:0000256" key="1">
    <source>
        <dbReference type="SAM" id="MobiDB-lite"/>
    </source>
</evidence>
<feature type="compositionally biased region" description="Basic and acidic residues" evidence="1">
    <location>
        <begin position="346"/>
        <end position="356"/>
    </location>
</feature>
<reference evidence="2" key="1">
    <citation type="submission" date="2021-01" db="EMBL/GenBank/DDBJ databases">
        <title>Whole genome shotgun sequence of Virgisporangium aurantiacum NBRC 16421.</title>
        <authorList>
            <person name="Komaki H."/>
            <person name="Tamura T."/>
        </authorList>
    </citation>
    <scope>NUCLEOTIDE SEQUENCE</scope>
    <source>
        <strain evidence="2">NBRC 16421</strain>
    </source>
</reference>
<dbReference type="Proteomes" id="UP000612585">
    <property type="component" value="Unassembled WGS sequence"/>
</dbReference>
<dbReference type="EMBL" id="BOPG01000088">
    <property type="protein sequence ID" value="GIJ63108.1"/>
    <property type="molecule type" value="Genomic_DNA"/>
</dbReference>
<accession>A0A8J3ZHW4</accession>
<proteinExistence type="predicted"/>
<evidence type="ECO:0000313" key="3">
    <source>
        <dbReference type="Proteomes" id="UP000612585"/>
    </source>
</evidence>
<keyword evidence="3" id="KW-1185">Reference proteome</keyword>
<name>A0A8J3ZHW4_9ACTN</name>
<feature type="region of interest" description="Disordered" evidence="1">
    <location>
        <begin position="329"/>
        <end position="356"/>
    </location>
</feature>
<comment type="caution">
    <text evidence="2">The sequence shown here is derived from an EMBL/GenBank/DDBJ whole genome shotgun (WGS) entry which is preliminary data.</text>
</comment>
<evidence type="ECO:0000313" key="2">
    <source>
        <dbReference type="EMBL" id="GIJ63108.1"/>
    </source>
</evidence>
<dbReference type="AlphaFoldDB" id="A0A8J3ZHW4"/>
<protein>
    <submittedName>
        <fullName evidence="2">Uncharacterized protein</fullName>
    </submittedName>
</protein>
<organism evidence="2 3">
    <name type="scientific">Virgisporangium aurantiacum</name>
    <dbReference type="NCBI Taxonomy" id="175570"/>
    <lineage>
        <taxon>Bacteria</taxon>
        <taxon>Bacillati</taxon>
        <taxon>Actinomycetota</taxon>
        <taxon>Actinomycetes</taxon>
        <taxon>Micromonosporales</taxon>
        <taxon>Micromonosporaceae</taxon>
        <taxon>Virgisporangium</taxon>
    </lineage>
</organism>
<sequence length="356" mass="38242">MLTVADIVANLGFVLAIDHCARGCLHCPAFGDRTPVQRAPLADLARRVASVAAARRSLTPHDAPTVDHPIDRPVGTRVGRLIDRRVVHCWRISDPLDYATRLPSGGVATCVDVARLWREHLGQGLYVVTNGSEGAPAAGRALADLVAAPDLVSQMKLTVTHADRSWDSPRYVADMARDVAVLAPLWDLRATRAEDENGRRFRINVKTTAARRAEVRTLVVAVLVRAGLSRSAAQAACDDGSMVRFKPIYDLGNATGAPSPVDGAVNIGTGGQRYKPTTTTRKRIQYGIRPDGRLFVVDMFAFTEHDLGTPDTPVFWPTEADLDMVLSTDPTAGQTAGLPVGPATDPHADPEAYAHA</sequence>
<gene>
    <name evidence="2" type="ORF">Vau01_106240</name>
</gene>